<dbReference type="RefSeq" id="XP_019046363.1">
    <property type="nucleotide sequence ID" value="XM_019191733.1"/>
</dbReference>
<reference evidence="3" key="3">
    <citation type="submission" date="2014-01" db="EMBL/GenBank/DDBJ databases">
        <title>Evolution of pathogenesis and genome organization in the Tremellales.</title>
        <authorList>
            <person name="Cuomo C."/>
            <person name="Litvintseva A."/>
            <person name="Heitman J."/>
            <person name="Chen Y."/>
            <person name="Sun S."/>
            <person name="Springer D."/>
            <person name="Dromer F."/>
            <person name="Young S."/>
            <person name="Zeng Q."/>
            <person name="Chapman S."/>
            <person name="Gujja S."/>
            <person name="Saif S."/>
            <person name="Birren B."/>
        </authorList>
    </citation>
    <scope>NUCLEOTIDE SEQUENCE</scope>
    <source>
        <strain evidence="3">CBS 10118</strain>
    </source>
</reference>
<evidence type="ECO:0000313" key="5">
    <source>
        <dbReference type="Proteomes" id="UP000092730"/>
    </source>
</evidence>
<feature type="region of interest" description="Disordered" evidence="1">
    <location>
        <begin position="1"/>
        <end position="46"/>
    </location>
</feature>
<organism evidence="3">
    <name type="scientific">Kwoniella bestiolae CBS 10118</name>
    <dbReference type="NCBI Taxonomy" id="1296100"/>
    <lineage>
        <taxon>Eukaryota</taxon>
        <taxon>Fungi</taxon>
        <taxon>Dikarya</taxon>
        <taxon>Basidiomycota</taxon>
        <taxon>Agaricomycotina</taxon>
        <taxon>Tremellomycetes</taxon>
        <taxon>Tremellales</taxon>
        <taxon>Cryptococcaceae</taxon>
        <taxon>Kwoniella</taxon>
    </lineage>
</organism>
<name>A0A1B9G2P3_9TREE</name>
<evidence type="ECO:0000256" key="1">
    <source>
        <dbReference type="SAM" id="MobiDB-lite"/>
    </source>
</evidence>
<dbReference type="PROSITE" id="PS50090">
    <property type="entry name" value="MYB_LIKE"/>
    <property type="match status" value="1"/>
</dbReference>
<proteinExistence type="predicted"/>
<evidence type="ECO:0000313" key="4">
    <source>
        <dbReference type="EMBL" id="WVW83960.1"/>
    </source>
</evidence>
<reference evidence="4" key="4">
    <citation type="submission" date="2024-02" db="EMBL/GenBank/DDBJ databases">
        <title>Comparative genomics of Cryptococcus and Kwoniella reveals pathogenesis evolution and contrasting modes of karyotype evolution via chromosome fusion or intercentromeric recombination.</title>
        <authorList>
            <person name="Coelho M.A."/>
            <person name="David-Palma M."/>
            <person name="Shea T."/>
            <person name="Bowers K."/>
            <person name="McGinley-Smith S."/>
            <person name="Mohammad A.W."/>
            <person name="Gnirke A."/>
            <person name="Yurkov A.M."/>
            <person name="Nowrousian M."/>
            <person name="Sun S."/>
            <person name="Cuomo C.A."/>
            <person name="Heitman J."/>
        </authorList>
    </citation>
    <scope>NUCLEOTIDE SEQUENCE</scope>
    <source>
        <strain evidence="4">CBS 10118</strain>
    </source>
</reference>
<reference evidence="3" key="1">
    <citation type="submission" date="2013-07" db="EMBL/GenBank/DDBJ databases">
        <title>The Genome Sequence of Cryptococcus bestiolae CBS10118.</title>
        <authorList>
            <consortium name="The Broad Institute Genome Sequencing Platform"/>
            <person name="Cuomo C."/>
            <person name="Litvintseva A."/>
            <person name="Chen Y."/>
            <person name="Heitman J."/>
            <person name="Sun S."/>
            <person name="Springer D."/>
            <person name="Dromer F."/>
            <person name="Young S.K."/>
            <person name="Zeng Q."/>
            <person name="Gargeya S."/>
            <person name="Fitzgerald M."/>
            <person name="Abouelleil A."/>
            <person name="Alvarado L."/>
            <person name="Berlin A.M."/>
            <person name="Chapman S.B."/>
            <person name="Dewar J."/>
            <person name="Goldberg J."/>
            <person name="Griggs A."/>
            <person name="Gujja S."/>
            <person name="Hansen M."/>
            <person name="Howarth C."/>
            <person name="Imamovic A."/>
            <person name="Larimer J."/>
            <person name="McCowan C."/>
            <person name="Murphy C."/>
            <person name="Pearson M."/>
            <person name="Priest M."/>
            <person name="Roberts A."/>
            <person name="Saif S."/>
            <person name="Shea T."/>
            <person name="Sykes S."/>
            <person name="Wortman J."/>
            <person name="Nusbaum C."/>
            <person name="Birren B."/>
        </authorList>
    </citation>
    <scope>NUCLEOTIDE SEQUENCE [LARGE SCALE GENOMIC DNA]</scope>
    <source>
        <strain evidence="3">CBS 10118</strain>
    </source>
</reference>
<reference evidence="4" key="2">
    <citation type="submission" date="2013-07" db="EMBL/GenBank/DDBJ databases">
        <authorList>
            <consortium name="The Broad Institute Genome Sequencing Platform"/>
            <person name="Cuomo C."/>
            <person name="Litvintseva A."/>
            <person name="Chen Y."/>
            <person name="Heitman J."/>
            <person name="Sun S."/>
            <person name="Springer D."/>
            <person name="Dromer F."/>
            <person name="Young S.K."/>
            <person name="Zeng Q."/>
            <person name="Gargeya S."/>
            <person name="Fitzgerald M."/>
            <person name="Abouelleil A."/>
            <person name="Alvarado L."/>
            <person name="Berlin A.M."/>
            <person name="Chapman S.B."/>
            <person name="Dewar J."/>
            <person name="Goldberg J."/>
            <person name="Griggs A."/>
            <person name="Gujja S."/>
            <person name="Hansen M."/>
            <person name="Howarth C."/>
            <person name="Imamovic A."/>
            <person name="Larimer J."/>
            <person name="McCowan C."/>
            <person name="Murphy C."/>
            <person name="Pearson M."/>
            <person name="Priest M."/>
            <person name="Roberts A."/>
            <person name="Saif S."/>
            <person name="Shea T."/>
            <person name="Sykes S."/>
            <person name="Wortman J."/>
            <person name="Nusbaum C."/>
            <person name="Birren B."/>
        </authorList>
    </citation>
    <scope>NUCLEOTIDE SEQUENCE</scope>
    <source>
        <strain evidence="4">CBS 10118</strain>
    </source>
</reference>
<dbReference type="VEuPathDB" id="FungiDB:I302_05107"/>
<dbReference type="InterPro" id="IPR001005">
    <property type="entry name" value="SANT/Myb"/>
</dbReference>
<dbReference type="EMBL" id="CP144544">
    <property type="protein sequence ID" value="WVW83960.1"/>
    <property type="molecule type" value="Genomic_DNA"/>
</dbReference>
<evidence type="ECO:0000259" key="2">
    <source>
        <dbReference type="PROSITE" id="PS50090"/>
    </source>
</evidence>
<gene>
    <name evidence="3" type="ORF">I302_05107</name>
    <name evidence="4" type="ORF">I302_105983</name>
</gene>
<dbReference type="AlphaFoldDB" id="A0A1B9G2P3"/>
<dbReference type="OrthoDB" id="10410865at2759"/>
<dbReference type="Proteomes" id="UP000092730">
    <property type="component" value="Chromosome 4"/>
</dbReference>
<accession>A0A1B9G2P3</accession>
<dbReference type="EMBL" id="KI894021">
    <property type="protein sequence ID" value="OCF25293.1"/>
    <property type="molecule type" value="Genomic_DNA"/>
</dbReference>
<dbReference type="GeneID" id="30209506"/>
<dbReference type="KEGG" id="kbi:30209506"/>
<keyword evidence="5" id="KW-1185">Reference proteome</keyword>
<protein>
    <recommendedName>
        <fullName evidence="2">Myb-like domain-containing protein</fullName>
    </recommendedName>
</protein>
<evidence type="ECO:0000313" key="3">
    <source>
        <dbReference type="EMBL" id="OCF25293.1"/>
    </source>
</evidence>
<feature type="domain" description="Myb-like" evidence="2">
    <location>
        <begin position="36"/>
        <end position="90"/>
    </location>
</feature>
<sequence>MPIKRENPSNSDGEDDLKPLIETPTKKSKKTAPTTSPNKERRPWTESEELALKEAIHAIVKRNLWNEVKGNSELVKRGADGVVALWNALYKKM</sequence>